<feature type="compositionally biased region" description="Polar residues" evidence="2">
    <location>
        <begin position="28"/>
        <end position="42"/>
    </location>
</feature>
<evidence type="ECO:0000256" key="1">
    <source>
        <dbReference type="SAM" id="Coils"/>
    </source>
</evidence>
<dbReference type="AlphaFoldDB" id="A0A2S4Q263"/>
<feature type="compositionally biased region" description="Basic and acidic residues" evidence="2">
    <location>
        <begin position="464"/>
        <end position="477"/>
    </location>
</feature>
<feature type="region of interest" description="Disordered" evidence="2">
    <location>
        <begin position="462"/>
        <end position="486"/>
    </location>
</feature>
<comment type="caution">
    <text evidence="3">The sequence shown here is derived from an EMBL/GenBank/DDBJ whole genome shotgun (WGS) entry which is preliminary data.</text>
</comment>
<reference evidence="3 4" key="1">
    <citation type="submission" date="2017-10" db="EMBL/GenBank/DDBJ databases">
        <title>Development of genomic resources for the powdery mildew, Erysiphe pulchra.</title>
        <authorList>
            <person name="Wadl P.A."/>
            <person name="Mack B.M."/>
            <person name="Moore G."/>
            <person name="Beltz S.B."/>
        </authorList>
    </citation>
    <scope>NUCLEOTIDE SEQUENCE [LARGE SCALE GENOMIC DNA]</scope>
    <source>
        <strain evidence="3">Cflorida</strain>
    </source>
</reference>
<keyword evidence="1" id="KW-0175">Coiled coil</keyword>
<proteinExistence type="predicted"/>
<evidence type="ECO:0000313" key="4">
    <source>
        <dbReference type="Proteomes" id="UP000237438"/>
    </source>
</evidence>
<dbReference type="EMBL" id="PEDP01000007">
    <property type="protein sequence ID" value="POS88370.1"/>
    <property type="molecule type" value="Genomic_DNA"/>
</dbReference>
<name>A0A2S4Q263_9PEZI</name>
<dbReference type="Proteomes" id="UP000237438">
    <property type="component" value="Unassembled WGS sequence"/>
</dbReference>
<keyword evidence="4" id="KW-1185">Reference proteome</keyword>
<protein>
    <submittedName>
        <fullName evidence="3">Uncharacterized protein</fullName>
    </submittedName>
</protein>
<evidence type="ECO:0000256" key="2">
    <source>
        <dbReference type="SAM" id="MobiDB-lite"/>
    </source>
</evidence>
<feature type="compositionally biased region" description="Basic and acidic residues" evidence="2">
    <location>
        <begin position="82"/>
        <end position="112"/>
    </location>
</feature>
<sequence length="790" mass="86479">MSVANMESVNIVEDETTISDKVSVNLPKENSSIENGISSQENLVDPQGANDKKEPKLSKSKKKKRNARKGKNKDSVPAPQNETKDEIKTHDSEPEKSGEVSMDSDKEERKDFKTEVLIEHTSVPLIQEKHEANTTMTQRQAPIFKDGAINTEASETKILELANLGTKASNVEDVHSMTVPENTSISLSNTVSMTLESKQQDTPPNPDGSPEISYCNPSSANDDKQVEINVQESIENIEESNKLSESENPHLVVSSTDELVKENTDLESQALTNNPISETVDFKAPSEPFMVETVSSNVATNEHVTSEVSDVSGHVRHIVRPEVLISETSTVVDGDIICNKETNITEPLALAEETAIFMTSITDFKTPNENFEAIEKDCKETADAIDPPVGTADSNVTDDKVIGSDEKEVSVSIVDVSLHEEVLENPSDSIQSVQDEPSCLFTPSKIQKEQDKELTSDVLTHTLNTEERNTASQDHTESTTNETENWKNSLESAAGKAISLIDNKVAQASNLIGMLRHSNTEFSHSEIASNASSNSKKEEIQIQNSGQFLKVKDKSSEENLSNTVNTDISSSRGNSESIVDLDKVKSDVEVSAISPTNDVFGSIASQADITNKNKIKFKPAVGEQVLAPELVTISKETLDLLYKRLDSMQLEIDRLSSALQGQNEKTPVSIKDKSNSSLKDDDVIAESSRQNSKITEEEIVNVGSLPKISKRKKTTSKPSCLWRLMSVFGYKTITKSDAGLVTRSVSENLLSPIPQGPKGKGKEIIAQPNKPSTARTYKVIGRVRAKHDIF</sequence>
<organism evidence="3 4">
    <name type="scientific">Erysiphe pulchra</name>
    <dbReference type="NCBI Taxonomy" id="225359"/>
    <lineage>
        <taxon>Eukaryota</taxon>
        <taxon>Fungi</taxon>
        <taxon>Dikarya</taxon>
        <taxon>Ascomycota</taxon>
        <taxon>Pezizomycotina</taxon>
        <taxon>Leotiomycetes</taxon>
        <taxon>Erysiphales</taxon>
        <taxon>Erysiphaceae</taxon>
        <taxon>Erysiphe</taxon>
    </lineage>
</organism>
<feature type="compositionally biased region" description="Polar residues" evidence="2">
    <location>
        <begin position="558"/>
        <end position="576"/>
    </location>
</feature>
<evidence type="ECO:0000313" key="3">
    <source>
        <dbReference type="EMBL" id="POS88370.1"/>
    </source>
</evidence>
<feature type="compositionally biased region" description="Basic residues" evidence="2">
    <location>
        <begin position="58"/>
        <end position="71"/>
    </location>
</feature>
<accession>A0A2S4Q263</accession>
<feature type="coiled-coil region" evidence="1">
    <location>
        <begin position="638"/>
        <end position="665"/>
    </location>
</feature>
<feature type="region of interest" description="Disordered" evidence="2">
    <location>
        <begin position="546"/>
        <end position="576"/>
    </location>
</feature>
<dbReference type="OrthoDB" id="10408872at2759"/>
<feature type="region of interest" description="Disordered" evidence="2">
    <location>
        <begin position="1"/>
        <end position="112"/>
    </location>
</feature>
<gene>
    <name evidence="3" type="ORF">EPUL_000110</name>
</gene>